<protein>
    <submittedName>
        <fullName evidence="3">Fimbrial protein</fullName>
    </submittedName>
</protein>
<dbReference type="PROSITE" id="PS00409">
    <property type="entry name" value="PROKAR_NTER_METHYL"/>
    <property type="match status" value="1"/>
</dbReference>
<accession>A0A1H6F6C2</accession>
<dbReference type="InterPro" id="IPR031982">
    <property type="entry name" value="PilE-like"/>
</dbReference>
<dbReference type="Pfam" id="PF07963">
    <property type="entry name" value="N_methyl"/>
    <property type="match status" value="1"/>
</dbReference>
<evidence type="ECO:0000256" key="1">
    <source>
        <dbReference type="SAM" id="MobiDB-lite"/>
    </source>
</evidence>
<dbReference type="InterPro" id="IPR012902">
    <property type="entry name" value="N_methyl_site"/>
</dbReference>
<feature type="transmembrane region" description="Helical" evidence="2">
    <location>
        <begin position="12"/>
        <end position="32"/>
    </location>
</feature>
<evidence type="ECO:0000256" key="2">
    <source>
        <dbReference type="SAM" id="Phobius"/>
    </source>
</evidence>
<dbReference type="InterPro" id="IPR045584">
    <property type="entry name" value="Pilin-like"/>
</dbReference>
<proteinExistence type="predicted"/>
<dbReference type="Proteomes" id="UP000236724">
    <property type="component" value="Unassembled WGS sequence"/>
</dbReference>
<sequence>MKHTKQRGFTLIEIMIVIGVIGILMAIAIPQFQQYVIKSKRVDAKVALTSLVQLQESFYTNKGNTYTTDLKSKDGLACEHKGICDVKDGNVLSLDGHYILTVESLKGDTAPTANDLLAGFQVRATATGAQKKDDETKCASLALNSKNKKSSKNGAGNENEKEEEECW</sequence>
<dbReference type="OrthoDB" id="7067387at2"/>
<dbReference type="EMBL" id="FMSV02000135">
    <property type="protein sequence ID" value="SEH04921.1"/>
    <property type="molecule type" value="Genomic_DNA"/>
</dbReference>
<keyword evidence="2" id="KW-1133">Transmembrane helix</keyword>
<evidence type="ECO:0000313" key="3">
    <source>
        <dbReference type="EMBL" id="SEH04921.1"/>
    </source>
</evidence>
<keyword evidence="4" id="KW-1185">Reference proteome</keyword>
<dbReference type="AlphaFoldDB" id="A0A1H6F6C2"/>
<dbReference type="PANTHER" id="PTHR30093:SF47">
    <property type="entry name" value="TYPE IV PILUS NON-CORE MINOR PILIN PILE"/>
    <property type="match status" value="1"/>
</dbReference>
<dbReference type="Pfam" id="PF16732">
    <property type="entry name" value="ComP_DUS"/>
    <property type="match status" value="1"/>
</dbReference>
<keyword evidence="2" id="KW-0812">Transmembrane</keyword>
<dbReference type="GO" id="GO:0043683">
    <property type="term" value="P:type IV pilus assembly"/>
    <property type="evidence" value="ECO:0007669"/>
    <property type="project" value="InterPro"/>
</dbReference>
<name>A0A1H6F6C2_9GAMM</name>
<keyword evidence="2" id="KW-0472">Membrane</keyword>
<dbReference type="PANTHER" id="PTHR30093">
    <property type="entry name" value="GENERAL SECRETION PATHWAY PROTEIN G"/>
    <property type="match status" value="1"/>
</dbReference>
<organism evidence="3 4">
    <name type="scientific">Candidatus Venteria ishoeyi</name>
    <dbReference type="NCBI Taxonomy" id="1899563"/>
    <lineage>
        <taxon>Bacteria</taxon>
        <taxon>Pseudomonadati</taxon>
        <taxon>Pseudomonadota</taxon>
        <taxon>Gammaproteobacteria</taxon>
        <taxon>Thiotrichales</taxon>
        <taxon>Thiotrichaceae</taxon>
        <taxon>Venteria</taxon>
    </lineage>
</organism>
<dbReference type="NCBIfam" id="TIGR02532">
    <property type="entry name" value="IV_pilin_GFxxxE"/>
    <property type="match status" value="1"/>
</dbReference>
<dbReference type="Gene3D" id="3.30.700.10">
    <property type="entry name" value="Glycoprotein, Type 4 Pilin"/>
    <property type="match status" value="1"/>
</dbReference>
<reference evidence="3 4" key="1">
    <citation type="submission" date="2016-10" db="EMBL/GenBank/DDBJ databases">
        <authorList>
            <person name="de Groot N.N."/>
        </authorList>
    </citation>
    <scope>NUCLEOTIDE SEQUENCE [LARGE SCALE GENOMIC DNA]</scope>
    <source>
        <strain evidence="3">MBHS1</strain>
    </source>
</reference>
<gene>
    <name evidence="3" type="primary">pilE_1</name>
    <name evidence="3" type="ORF">MBHS_00774</name>
</gene>
<feature type="region of interest" description="Disordered" evidence="1">
    <location>
        <begin position="147"/>
        <end position="167"/>
    </location>
</feature>
<dbReference type="RefSeq" id="WP_103918927.1">
    <property type="nucleotide sequence ID" value="NZ_FMSV02000135.1"/>
</dbReference>
<dbReference type="SUPFAM" id="SSF54523">
    <property type="entry name" value="Pili subunits"/>
    <property type="match status" value="1"/>
</dbReference>
<evidence type="ECO:0000313" key="4">
    <source>
        <dbReference type="Proteomes" id="UP000236724"/>
    </source>
</evidence>